<protein>
    <submittedName>
        <fullName evidence="8">Alpha-hemolysin translocation ATP-binding protein HlyB</fullName>
    </submittedName>
</protein>
<dbReference type="Gene3D" id="3.40.50.300">
    <property type="entry name" value="P-loop containing nucleotide triphosphate hydrolases"/>
    <property type="match status" value="1"/>
</dbReference>
<keyword evidence="9" id="KW-1185">Reference proteome</keyword>
<name>A0A5B9PDN5_9BACT</name>
<dbReference type="PROSITE" id="PS50929">
    <property type="entry name" value="ABC_TM1F"/>
    <property type="match status" value="1"/>
</dbReference>
<dbReference type="KEGG" id="mff:MFFC18_29340"/>
<evidence type="ECO:0000259" key="7">
    <source>
        <dbReference type="PROSITE" id="PS50929"/>
    </source>
</evidence>
<feature type="transmembrane region" description="Helical" evidence="5">
    <location>
        <begin position="403"/>
        <end position="426"/>
    </location>
</feature>
<keyword evidence="2 5" id="KW-0812">Transmembrane</keyword>
<dbReference type="STRING" id="980251.GCA_001642875_04025"/>
<dbReference type="InterPro" id="IPR003439">
    <property type="entry name" value="ABC_transporter-like_ATP-bd"/>
</dbReference>
<dbReference type="PROSITE" id="PS50893">
    <property type="entry name" value="ABC_TRANSPORTER_2"/>
    <property type="match status" value="1"/>
</dbReference>
<dbReference type="Gene3D" id="1.20.1560.10">
    <property type="entry name" value="ABC transporter type 1, transmembrane domain"/>
    <property type="match status" value="1"/>
</dbReference>
<keyword evidence="4 5" id="KW-0472">Membrane</keyword>
<dbReference type="GO" id="GO:0005886">
    <property type="term" value="C:plasma membrane"/>
    <property type="evidence" value="ECO:0007669"/>
    <property type="project" value="UniProtKB-SubCell"/>
</dbReference>
<proteinExistence type="predicted"/>
<evidence type="ECO:0000256" key="4">
    <source>
        <dbReference type="ARBA" id="ARBA00023136"/>
    </source>
</evidence>
<feature type="transmembrane region" description="Helical" evidence="5">
    <location>
        <begin position="182"/>
        <end position="204"/>
    </location>
</feature>
<dbReference type="InterPro" id="IPR039421">
    <property type="entry name" value="Type_1_exporter"/>
</dbReference>
<evidence type="ECO:0000313" key="9">
    <source>
        <dbReference type="Proteomes" id="UP000322214"/>
    </source>
</evidence>
<dbReference type="GO" id="GO:0016887">
    <property type="term" value="F:ATP hydrolysis activity"/>
    <property type="evidence" value="ECO:0007669"/>
    <property type="project" value="InterPro"/>
</dbReference>
<dbReference type="InterPro" id="IPR011527">
    <property type="entry name" value="ABC1_TM_dom"/>
</dbReference>
<dbReference type="SUPFAM" id="SSF90123">
    <property type="entry name" value="ABC transporter transmembrane region"/>
    <property type="match status" value="1"/>
</dbReference>
<dbReference type="PANTHER" id="PTHR43394:SF4">
    <property type="entry name" value="TOXIN SECRETION ABC TRANSPORTER ATP-BINDING PROTEIN"/>
    <property type="match status" value="1"/>
</dbReference>
<evidence type="ECO:0000256" key="2">
    <source>
        <dbReference type="ARBA" id="ARBA00022692"/>
    </source>
</evidence>
<dbReference type="PANTHER" id="PTHR43394">
    <property type="entry name" value="ATP-DEPENDENT PERMEASE MDL1, MITOCHONDRIAL"/>
    <property type="match status" value="1"/>
</dbReference>
<dbReference type="GO" id="GO:0015421">
    <property type="term" value="F:ABC-type oligopeptide transporter activity"/>
    <property type="evidence" value="ECO:0007669"/>
    <property type="project" value="TreeGrafter"/>
</dbReference>
<dbReference type="InterPro" id="IPR027417">
    <property type="entry name" value="P-loop_NTPase"/>
</dbReference>
<evidence type="ECO:0000256" key="5">
    <source>
        <dbReference type="SAM" id="Phobius"/>
    </source>
</evidence>
<dbReference type="OrthoDB" id="311344at2"/>
<dbReference type="Pfam" id="PF00664">
    <property type="entry name" value="ABC_membrane"/>
    <property type="match status" value="1"/>
</dbReference>
<keyword evidence="3 5" id="KW-1133">Transmembrane helix</keyword>
<dbReference type="Proteomes" id="UP000322214">
    <property type="component" value="Chromosome"/>
</dbReference>
<gene>
    <name evidence="8" type="primary">hlyB</name>
    <name evidence="8" type="ORF">MFFC18_29340</name>
</gene>
<accession>A0A5B9PDN5</accession>
<feature type="transmembrane region" description="Helical" evidence="5">
    <location>
        <begin position="293"/>
        <end position="317"/>
    </location>
</feature>
<comment type="subcellular location">
    <subcellularLocation>
        <location evidence="1">Cell membrane</location>
        <topology evidence="1">Multi-pass membrane protein</topology>
    </subcellularLocation>
</comment>
<dbReference type="GO" id="GO:0005524">
    <property type="term" value="F:ATP binding"/>
    <property type="evidence" value="ECO:0007669"/>
    <property type="project" value="UniProtKB-KW"/>
</dbReference>
<evidence type="ECO:0000259" key="6">
    <source>
        <dbReference type="PROSITE" id="PS50893"/>
    </source>
</evidence>
<dbReference type="SUPFAM" id="SSF52540">
    <property type="entry name" value="P-loop containing nucleoside triphosphate hydrolases"/>
    <property type="match status" value="1"/>
</dbReference>
<feature type="transmembrane region" description="Helical" evidence="5">
    <location>
        <begin position="323"/>
        <end position="341"/>
    </location>
</feature>
<dbReference type="EMBL" id="CP042912">
    <property type="protein sequence ID" value="QEG23042.1"/>
    <property type="molecule type" value="Genomic_DNA"/>
</dbReference>
<feature type="domain" description="ABC transmembrane type-1" evidence="7">
    <location>
        <begin position="182"/>
        <end position="461"/>
    </location>
</feature>
<organism evidence="8 9">
    <name type="scientific">Mariniblastus fucicola</name>
    <dbReference type="NCBI Taxonomy" id="980251"/>
    <lineage>
        <taxon>Bacteria</taxon>
        <taxon>Pseudomonadati</taxon>
        <taxon>Planctomycetota</taxon>
        <taxon>Planctomycetia</taxon>
        <taxon>Pirellulales</taxon>
        <taxon>Pirellulaceae</taxon>
        <taxon>Mariniblastus</taxon>
    </lineage>
</organism>
<evidence type="ECO:0000256" key="1">
    <source>
        <dbReference type="ARBA" id="ARBA00004651"/>
    </source>
</evidence>
<dbReference type="AlphaFoldDB" id="A0A5B9PDN5"/>
<dbReference type="RefSeq" id="WP_084417366.1">
    <property type="nucleotide sequence ID" value="NZ_LWSI01000046.1"/>
</dbReference>
<keyword evidence="8" id="KW-0067">ATP-binding</keyword>
<keyword evidence="8" id="KW-0547">Nucleotide-binding</keyword>
<evidence type="ECO:0000313" key="8">
    <source>
        <dbReference type="EMBL" id="QEG23042.1"/>
    </source>
</evidence>
<sequence length="708" mass="77876">MTPTEIAALFRRTCQHLSVAFSANRVNSGLADAVRGDAPVPLVEKLNAVGRQFGIRLRPMAGKFSDLVSTVTDSGPVFLLPSDFDIAAEDLDRLMLVLETAGRGDFLVHADGVDQRVSSRNLKRNANLSKNRTVQWLLVQPVLAAGHASRFNYDGSESPEPLEPLKRLMAFLKPEAGDIRSILVFSIVTGLLSLTTPLAVEAVVNTIAFGRYLQPLVVLSLIVLVFLGFRAILNVLMTVVVEYIQRKIFVRTVEDLAYRLTRVPFSTWNTYHGPELVNRFFDVFNVQKITAKLLLSTLMLLLQTVIGLSVLAFYHPFLLGYDIGLLALMTIILWFIGRGAVETAKRESQLKYKTAAWLQEIVRHPSTFRFNGGLGYAINRADELAANYINERRSHFKIVIRQISFAMAMQVIAATVLLALGGYLVIEGQMTLGQLVAAELIVTVILGSFAKLGKDLEGFYDLLASVDKLGKLFDLPIEPANKLQLARKSGANSLELVNIKLDAASTSQSTIPIEAGTSIAIHGSTELRRSKLLEAMVGQLKPVGGHVMLEDFRVDSLSAESLQEQVSMIREVEVFDGTIDENIRVGRQDIGSDQVNDVIGKLNLQKTLSALEHGLRSRLAVSGYPLSQGQAIRLVLARSLISRPGIMFVDGLLDRLSDSDTIDVLNRLKPFQQHTTIVISTGRKVIADWADNNLNISLPSWELAKSPG</sequence>
<evidence type="ECO:0000256" key="3">
    <source>
        <dbReference type="ARBA" id="ARBA00022989"/>
    </source>
</evidence>
<feature type="domain" description="ABC transporter" evidence="6">
    <location>
        <begin position="491"/>
        <end position="706"/>
    </location>
</feature>
<dbReference type="Pfam" id="PF00005">
    <property type="entry name" value="ABC_tran"/>
    <property type="match status" value="1"/>
</dbReference>
<feature type="transmembrane region" description="Helical" evidence="5">
    <location>
        <begin position="216"/>
        <end position="241"/>
    </location>
</feature>
<dbReference type="InterPro" id="IPR036640">
    <property type="entry name" value="ABC1_TM_sf"/>
</dbReference>
<reference evidence="8 9" key="1">
    <citation type="submission" date="2019-08" db="EMBL/GenBank/DDBJ databases">
        <title>Deep-cultivation of Planctomycetes and their phenomic and genomic characterization uncovers novel biology.</title>
        <authorList>
            <person name="Wiegand S."/>
            <person name="Jogler M."/>
            <person name="Boedeker C."/>
            <person name="Pinto D."/>
            <person name="Vollmers J."/>
            <person name="Rivas-Marin E."/>
            <person name="Kohn T."/>
            <person name="Peeters S.H."/>
            <person name="Heuer A."/>
            <person name="Rast P."/>
            <person name="Oberbeckmann S."/>
            <person name="Bunk B."/>
            <person name="Jeske O."/>
            <person name="Meyerdierks A."/>
            <person name="Storesund J.E."/>
            <person name="Kallscheuer N."/>
            <person name="Luecker S."/>
            <person name="Lage O.M."/>
            <person name="Pohl T."/>
            <person name="Merkel B.J."/>
            <person name="Hornburger P."/>
            <person name="Mueller R.-W."/>
            <person name="Bruemmer F."/>
            <person name="Labrenz M."/>
            <person name="Spormann A.M."/>
            <person name="Op den Camp H."/>
            <person name="Overmann J."/>
            <person name="Amann R."/>
            <person name="Jetten M.S.M."/>
            <person name="Mascher T."/>
            <person name="Medema M.H."/>
            <person name="Devos D.P."/>
            <person name="Kaster A.-K."/>
            <person name="Ovreas L."/>
            <person name="Rohde M."/>
            <person name="Galperin M.Y."/>
            <person name="Jogler C."/>
        </authorList>
    </citation>
    <scope>NUCLEOTIDE SEQUENCE [LARGE SCALE GENOMIC DNA]</scope>
    <source>
        <strain evidence="8 9">FC18</strain>
    </source>
</reference>